<comment type="pathway">
    <text evidence="3">Sphingolipid metabolism.</text>
</comment>
<dbReference type="FunFam" id="3.40.50.720:FF:000468">
    <property type="entry name" value="Short-chain dehydrogenase, putative"/>
    <property type="match status" value="1"/>
</dbReference>
<dbReference type="InterPro" id="IPR002347">
    <property type="entry name" value="SDR_fam"/>
</dbReference>
<dbReference type="GO" id="GO:0006666">
    <property type="term" value="P:3-keto-sphinganine metabolic process"/>
    <property type="evidence" value="ECO:0007669"/>
    <property type="project" value="InterPro"/>
</dbReference>
<evidence type="ECO:0000256" key="4">
    <source>
        <dbReference type="ARBA" id="ARBA00022824"/>
    </source>
</evidence>
<proteinExistence type="predicted"/>
<comment type="pathway">
    <text evidence="2">Lipid metabolism; sphingolipid metabolism.</text>
</comment>
<dbReference type="OrthoDB" id="10267115at2759"/>
<evidence type="ECO:0000256" key="3">
    <source>
        <dbReference type="ARBA" id="ARBA00004991"/>
    </source>
</evidence>
<organism evidence="13 14">
    <name type="scientific">Calocera viscosa (strain TUFC12733)</name>
    <dbReference type="NCBI Taxonomy" id="1330018"/>
    <lineage>
        <taxon>Eukaryota</taxon>
        <taxon>Fungi</taxon>
        <taxon>Dikarya</taxon>
        <taxon>Basidiomycota</taxon>
        <taxon>Agaricomycotina</taxon>
        <taxon>Dacrymycetes</taxon>
        <taxon>Dacrymycetales</taxon>
        <taxon>Dacrymycetaceae</taxon>
        <taxon>Calocera</taxon>
    </lineage>
</organism>
<dbReference type="InterPro" id="IPR036291">
    <property type="entry name" value="NAD(P)-bd_dom_sf"/>
</dbReference>
<evidence type="ECO:0000256" key="2">
    <source>
        <dbReference type="ARBA" id="ARBA00004760"/>
    </source>
</evidence>
<evidence type="ECO:0000256" key="10">
    <source>
        <dbReference type="ARBA" id="ARBA00044737"/>
    </source>
</evidence>
<dbReference type="GO" id="GO:0005789">
    <property type="term" value="C:endoplasmic reticulum membrane"/>
    <property type="evidence" value="ECO:0007669"/>
    <property type="project" value="TreeGrafter"/>
</dbReference>
<evidence type="ECO:0000313" key="14">
    <source>
        <dbReference type="Proteomes" id="UP000076738"/>
    </source>
</evidence>
<reference evidence="13 14" key="1">
    <citation type="journal article" date="2016" name="Mol. Biol. Evol.">
        <title>Comparative Genomics of Early-Diverging Mushroom-Forming Fungi Provides Insights into the Origins of Lignocellulose Decay Capabilities.</title>
        <authorList>
            <person name="Nagy L.G."/>
            <person name="Riley R."/>
            <person name="Tritt A."/>
            <person name="Adam C."/>
            <person name="Daum C."/>
            <person name="Floudas D."/>
            <person name="Sun H."/>
            <person name="Yadav J.S."/>
            <person name="Pangilinan J."/>
            <person name="Larsson K.H."/>
            <person name="Matsuura K."/>
            <person name="Barry K."/>
            <person name="Labutti K."/>
            <person name="Kuo R."/>
            <person name="Ohm R.A."/>
            <person name="Bhattacharya S.S."/>
            <person name="Shirouzu T."/>
            <person name="Yoshinaga Y."/>
            <person name="Martin F.M."/>
            <person name="Grigoriev I.V."/>
            <person name="Hibbett D.S."/>
        </authorList>
    </citation>
    <scope>NUCLEOTIDE SEQUENCE [LARGE SCALE GENOMIC DNA]</scope>
    <source>
        <strain evidence="13 14">TUFC12733</strain>
    </source>
</reference>
<name>A0A167JNR4_CALVF</name>
<dbReference type="GO" id="GO:0030148">
    <property type="term" value="P:sphingolipid biosynthetic process"/>
    <property type="evidence" value="ECO:0007669"/>
    <property type="project" value="InterPro"/>
</dbReference>
<evidence type="ECO:0000256" key="1">
    <source>
        <dbReference type="ARBA" id="ARBA00004240"/>
    </source>
</evidence>
<evidence type="ECO:0000256" key="11">
    <source>
        <dbReference type="ARBA" id="ARBA00048930"/>
    </source>
</evidence>
<dbReference type="Pfam" id="PF00106">
    <property type="entry name" value="adh_short"/>
    <property type="match status" value="1"/>
</dbReference>
<protein>
    <recommendedName>
        <fullName evidence="9">3-dehydrosphinganine reductase</fullName>
        <ecNumber evidence="9">1.1.1.102</ecNumber>
    </recommendedName>
</protein>
<comment type="function">
    <text evidence="10">Catalyzes the reduction of 3'-oxosphinganine (3-ketodihydrosphingosine/KDS) to sphinganine (dihydrosphingosine/DHS), the second step of de novo sphingolipid biosynthesis.</text>
</comment>
<dbReference type="SUPFAM" id="SSF51735">
    <property type="entry name" value="NAD(P)-binding Rossmann-fold domains"/>
    <property type="match status" value="1"/>
</dbReference>
<keyword evidence="6" id="KW-0746">Sphingolipid metabolism</keyword>
<evidence type="ECO:0000256" key="9">
    <source>
        <dbReference type="ARBA" id="ARBA00026112"/>
    </source>
</evidence>
<keyword evidence="12" id="KW-0472">Membrane</keyword>
<evidence type="ECO:0000256" key="6">
    <source>
        <dbReference type="ARBA" id="ARBA00022919"/>
    </source>
</evidence>
<dbReference type="STRING" id="1330018.A0A167JNR4"/>
<evidence type="ECO:0000313" key="13">
    <source>
        <dbReference type="EMBL" id="KZO93756.1"/>
    </source>
</evidence>
<keyword evidence="12" id="KW-1133">Transmembrane helix</keyword>
<dbReference type="PANTHER" id="PTHR43550">
    <property type="entry name" value="3-KETODIHYDROSPHINGOSINE REDUCTASE"/>
    <property type="match status" value="1"/>
</dbReference>
<dbReference type="CDD" id="cd08939">
    <property type="entry name" value="KDSR-like_SDR_c"/>
    <property type="match status" value="1"/>
</dbReference>
<keyword evidence="12" id="KW-0812">Transmembrane</keyword>
<keyword evidence="14" id="KW-1185">Reference proteome</keyword>
<dbReference type="Gene3D" id="3.40.50.720">
    <property type="entry name" value="NAD(P)-binding Rossmann-like Domain"/>
    <property type="match status" value="1"/>
</dbReference>
<evidence type="ECO:0000256" key="8">
    <source>
        <dbReference type="ARBA" id="ARBA00023098"/>
    </source>
</evidence>
<dbReference type="PANTHER" id="PTHR43550:SF3">
    <property type="entry name" value="3-KETODIHYDROSPHINGOSINE REDUCTASE"/>
    <property type="match status" value="1"/>
</dbReference>
<keyword evidence="8" id="KW-0443">Lipid metabolism</keyword>
<comment type="catalytic activity">
    <reaction evidence="11">
        <text>sphinganine + NADP(+) = 3-oxosphinganine + NADPH + H(+)</text>
        <dbReference type="Rhea" id="RHEA:22640"/>
        <dbReference type="ChEBI" id="CHEBI:15378"/>
        <dbReference type="ChEBI" id="CHEBI:57783"/>
        <dbReference type="ChEBI" id="CHEBI:57817"/>
        <dbReference type="ChEBI" id="CHEBI:58299"/>
        <dbReference type="ChEBI" id="CHEBI:58349"/>
        <dbReference type="EC" id="1.1.1.102"/>
    </reaction>
    <physiologicalReaction direction="right-to-left" evidence="11">
        <dbReference type="Rhea" id="RHEA:22642"/>
    </physiologicalReaction>
</comment>
<evidence type="ECO:0000256" key="5">
    <source>
        <dbReference type="ARBA" id="ARBA00022857"/>
    </source>
</evidence>
<keyword evidence="7" id="KW-0560">Oxidoreductase</keyword>
<comment type="subcellular location">
    <subcellularLocation>
        <location evidence="1">Endoplasmic reticulum</location>
    </subcellularLocation>
</comment>
<keyword evidence="5" id="KW-0521">NADP</keyword>
<dbReference type="Proteomes" id="UP000076738">
    <property type="component" value="Unassembled WGS sequence"/>
</dbReference>
<dbReference type="InterPro" id="IPR045022">
    <property type="entry name" value="KDSR-like"/>
</dbReference>
<evidence type="ECO:0000256" key="7">
    <source>
        <dbReference type="ARBA" id="ARBA00023002"/>
    </source>
</evidence>
<dbReference type="PRINTS" id="PR00081">
    <property type="entry name" value="GDHRDH"/>
</dbReference>
<gene>
    <name evidence="13" type="ORF">CALVIDRAFT_485317</name>
</gene>
<dbReference type="AlphaFoldDB" id="A0A167JNR4"/>
<sequence length="315" mass="34228">MGQKWSPKGKHCYVTGASQGLGLCAALQLVREGASVSVIARNKAKLDTALKAMEAARVSPSQKLAVYSYDLSTAAGADQALQAACEPFGGQAPDAVFLCAGASRPLFFIEATEEDFKSQIETIYYTSLWSSWAAAKMMARQKVRGKIVLVSSTLGLMSFVGYTAYAPMKFALRGLADTLYSELQLYGISVHIYFPCGMFTPGFEEENKTKPAITKKIEEQDQAMQPEAAAAVLLKGVKNGTYSIAADFNTKVFRATTQSSSPYGNLAVKFFFELIGWFGVAAWRRGVESDVRKHAPEHEAYLKQKGFFDKPGPAA</sequence>
<dbReference type="EC" id="1.1.1.102" evidence="9"/>
<dbReference type="GO" id="GO:0047560">
    <property type="term" value="F:3-dehydrosphinganine reductase activity"/>
    <property type="evidence" value="ECO:0007669"/>
    <property type="project" value="UniProtKB-EC"/>
</dbReference>
<evidence type="ECO:0000256" key="12">
    <source>
        <dbReference type="SAM" id="Phobius"/>
    </source>
</evidence>
<feature type="transmembrane region" description="Helical" evidence="12">
    <location>
        <begin position="147"/>
        <end position="165"/>
    </location>
</feature>
<keyword evidence="4" id="KW-0256">Endoplasmic reticulum</keyword>
<accession>A0A167JNR4</accession>
<dbReference type="EMBL" id="KV417299">
    <property type="protein sequence ID" value="KZO93756.1"/>
    <property type="molecule type" value="Genomic_DNA"/>
</dbReference>